<dbReference type="PROSITE" id="PS01102">
    <property type="entry name" value="ZF_DKSA_1"/>
    <property type="match status" value="1"/>
</dbReference>
<comment type="caution">
    <text evidence="7">The sequence shown here is derived from an EMBL/GenBank/DDBJ whole genome shotgun (WGS) entry which is preliminary data.</text>
</comment>
<keyword evidence="5" id="KW-0175">Coiled coil</keyword>
<dbReference type="RefSeq" id="WP_106129296.1">
    <property type="nucleotide sequence ID" value="NZ_PVZG01000014.1"/>
</dbReference>
<proteinExistence type="predicted"/>
<dbReference type="GO" id="GO:0008270">
    <property type="term" value="F:zinc ion binding"/>
    <property type="evidence" value="ECO:0007669"/>
    <property type="project" value="UniProtKB-KW"/>
</dbReference>
<evidence type="ECO:0000256" key="2">
    <source>
        <dbReference type="ARBA" id="ARBA00022771"/>
    </source>
</evidence>
<evidence type="ECO:0000256" key="4">
    <source>
        <dbReference type="PROSITE-ProRule" id="PRU00510"/>
    </source>
</evidence>
<keyword evidence="1" id="KW-0479">Metal-binding</keyword>
<feature type="zinc finger region" description="dksA C4-type" evidence="4">
    <location>
        <begin position="88"/>
        <end position="112"/>
    </location>
</feature>
<dbReference type="Proteomes" id="UP000239209">
    <property type="component" value="Unassembled WGS sequence"/>
</dbReference>
<dbReference type="PANTHER" id="PTHR33823:SF4">
    <property type="entry name" value="GENERAL STRESS PROTEIN 16O"/>
    <property type="match status" value="1"/>
</dbReference>
<keyword evidence="3" id="KW-0862">Zinc</keyword>
<accession>A0A2T0RRT1</accession>
<dbReference type="EMBL" id="PVZG01000014">
    <property type="protein sequence ID" value="PRY23878.1"/>
    <property type="molecule type" value="Genomic_DNA"/>
</dbReference>
<evidence type="ECO:0000313" key="7">
    <source>
        <dbReference type="EMBL" id="PRY23878.1"/>
    </source>
</evidence>
<dbReference type="Pfam" id="PF01258">
    <property type="entry name" value="zf-dskA_traR"/>
    <property type="match status" value="1"/>
</dbReference>
<keyword evidence="2" id="KW-0863">Zinc-finger</keyword>
<reference evidence="7 8" key="1">
    <citation type="submission" date="2018-03" db="EMBL/GenBank/DDBJ databases">
        <title>Genomic Encyclopedia of Archaeal and Bacterial Type Strains, Phase II (KMG-II): from individual species to whole genera.</title>
        <authorList>
            <person name="Goeker M."/>
        </authorList>
    </citation>
    <scope>NUCLEOTIDE SEQUENCE [LARGE SCALE GENOMIC DNA]</scope>
    <source>
        <strain evidence="7 8">DSM 45348</strain>
    </source>
</reference>
<dbReference type="AlphaFoldDB" id="A0A2T0RRT1"/>
<feature type="domain" description="Zinc finger DksA/TraR C4-type" evidence="6">
    <location>
        <begin position="83"/>
        <end position="116"/>
    </location>
</feature>
<evidence type="ECO:0000256" key="5">
    <source>
        <dbReference type="SAM" id="Coils"/>
    </source>
</evidence>
<gene>
    <name evidence="7" type="ORF">CLV70_1148</name>
</gene>
<protein>
    <submittedName>
        <fullName evidence="7">TraR/DksA family transcriptional regulator</fullName>
    </submittedName>
</protein>
<evidence type="ECO:0000256" key="3">
    <source>
        <dbReference type="ARBA" id="ARBA00022833"/>
    </source>
</evidence>
<sequence length="116" mass="12729">MTPEPDAYESLRRLRDQAEAQLAALEADLRGLFEASRSSNADDEHDPEGATIAFERAQLTAVLEATRRQLTELDSALARWVEGTYGICEDCGRPIPPERLAARPSARTCVGCAGRR</sequence>
<dbReference type="Gene3D" id="1.20.120.910">
    <property type="entry name" value="DksA, coiled-coil domain"/>
    <property type="match status" value="1"/>
</dbReference>
<dbReference type="InterPro" id="IPR000962">
    <property type="entry name" value="Znf_DskA_TraR"/>
</dbReference>
<evidence type="ECO:0000313" key="8">
    <source>
        <dbReference type="Proteomes" id="UP000239209"/>
    </source>
</evidence>
<evidence type="ECO:0000256" key="1">
    <source>
        <dbReference type="ARBA" id="ARBA00022723"/>
    </source>
</evidence>
<keyword evidence="8" id="KW-1185">Reference proteome</keyword>
<name>A0A2T0RRT1_9ACTN</name>
<dbReference type="PROSITE" id="PS51128">
    <property type="entry name" value="ZF_DKSA_2"/>
    <property type="match status" value="1"/>
</dbReference>
<dbReference type="SUPFAM" id="SSF57716">
    <property type="entry name" value="Glucocorticoid receptor-like (DNA-binding domain)"/>
    <property type="match status" value="1"/>
</dbReference>
<feature type="coiled-coil region" evidence="5">
    <location>
        <begin position="8"/>
        <end position="76"/>
    </location>
</feature>
<evidence type="ECO:0000259" key="6">
    <source>
        <dbReference type="Pfam" id="PF01258"/>
    </source>
</evidence>
<dbReference type="OrthoDB" id="1121111at2"/>
<organism evidence="7 8">
    <name type="scientific">Pseudosporangium ferrugineum</name>
    <dbReference type="NCBI Taxonomy" id="439699"/>
    <lineage>
        <taxon>Bacteria</taxon>
        <taxon>Bacillati</taxon>
        <taxon>Actinomycetota</taxon>
        <taxon>Actinomycetes</taxon>
        <taxon>Micromonosporales</taxon>
        <taxon>Micromonosporaceae</taxon>
        <taxon>Pseudosporangium</taxon>
    </lineage>
</organism>
<dbReference type="InterPro" id="IPR020458">
    <property type="entry name" value="Znf_DskA_TraR_CS"/>
</dbReference>
<dbReference type="PANTHER" id="PTHR33823">
    <property type="entry name" value="RNA POLYMERASE-BINDING TRANSCRIPTION FACTOR DKSA-RELATED"/>
    <property type="match status" value="1"/>
</dbReference>